<dbReference type="AlphaFoldDB" id="A0A921ISP4"/>
<accession>A0A921ISP4</accession>
<dbReference type="PANTHER" id="PTHR30041:SF8">
    <property type="entry name" value="PROTEIN YFFB"/>
    <property type="match status" value="1"/>
</dbReference>
<dbReference type="EMBL" id="DYUZ01000007">
    <property type="protein sequence ID" value="HJG36448.1"/>
    <property type="molecule type" value="Genomic_DNA"/>
</dbReference>
<dbReference type="InterPro" id="IPR006660">
    <property type="entry name" value="Arsenate_reductase-like"/>
</dbReference>
<dbReference type="Gene3D" id="3.40.30.10">
    <property type="entry name" value="Glutaredoxin"/>
    <property type="match status" value="1"/>
</dbReference>
<dbReference type="PROSITE" id="PS51353">
    <property type="entry name" value="ARSC"/>
    <property type="match status" value="1"/>
</dbReference>
<evidence type="ECO:0000256" key="1">
    <source>
        <dbReference type="PROSITE-ProRule" id="PRU01282"/>
    </source>
</evidence>
<protein>
    <submittedName>
        <fullName evidence="2">Arsenate reductase family protein</fullName>
    </submittedName>
</protein>
<dbReference type="Pfam" id="PF03960">
    <property type="entry name" value="ArsC"/>
    <property type="match status" value="1"/>
</dbReference>
<dbReference type="RefSeq" id="WP_273188608.1">
    <property type="nucleotide sequence ID" value="NZ_DYUZ01000007.1"/>
</dbReference>
<evidence type="ECO:0000313" key="3">
    <source>
        <dbReference type="Proteomes" id="UP000753256"/>
    </source>
</evidence>
<gene>
    <name evidence="2" type="ORF">K8V70_01095</name>
</gene>
<organism evidence="2 3">
    <name type="scientific">Enorma phocaeensis</name>
    <dbReference type="NCBI Taxonomy" id="1871019"/>
    <lineage>
        <taxon>Bacteria</taxon>
        <taxon>Bacillati</taxon>
        <taxon>Actinomycetota</taxon>
        <taxon>Coriobacteriia</taxon>
        <taxon>Coriobacteriales</taxon>
        <taxon>Coriobacteriaceae</taxon>
        <taxon>Enorma</taxon>
    </lineage>
</organism>
<name>A0A921ISP4_9ACTN</name>
<sequence length="123" mass="13768">MPANEPVLFIEYPPCSTCKKAKRWLDEHGIAHTDRHIVEDNPQAEEIASWQQASGLPLRRFFNTSGMKYRELGVKAQLDAGMSDEDARALLASDGMLVKRPVVVTGDTVLVGFREKEWEAALL</sequence>
<dbReference type="SUPFAM" id="SSF52833">
    <property type="entry name" value="Thioredoxin-like"/>
    <property type="match status" value="1"/>
</dbReference>
<comment type="caution">
    <text evidence="2">The sequence shown here is derived from an EMBL/GenBank/DDBJ whole genome shotgun (WGS) entry which is preliminary data.</text>
</comment>
<dbReference type="NCBIfam" id="TIGR01617">
    <property type="entry name" value="arsC_related"/>
    <property type="match status" value="1"/>
</dbReference>
<dbReference type="PANTHER" id="PTHR30041">
    <property type="entry name" value="ARSENATE REDUCTASE"/>
    <property type="match status" value="1"/>
</dbReference>
<dbReference type="Proteomes" id="UP000753256">
    <property type="component" value="Unassembled WGS sequence"/>
</dbReference>
<comment type="similarity">
    <text evidence="1">Belongs to the ArsC family.</text>
</comment>
<evidence type="ECO:0000313" key="2">
    <source>
        <dbReference type="EMBL" id="HJG36448.1"/>
    </source>
</evidence>
<proteinExistence type="inferred from homology"/>
<dbReference type="InterPro" id="IPR036249">
    <property type="entry name" value="Thioredoxin-like_sf"/>
</dbReference>
<reference evidence="2" key="2">
    <citation type="submission" date="2021-09" db="EMBL/GenBank/DDBJ databases">
        <authorList>
            <person name="Gilroy R."/>
        </authorList>
    </citation>
    <scope>NUCLEOTIDE SEQUENCE</scope>
    <source>
        <strain evidence="2">ChiHjej13B12-9602</strain>
    </source>
</reference>
<dbReference type="CDD" id="cd03036">
    <property type="entry name" value="ArsC_like"/>
    <property type="match status" value="1"/>
</dbReference>
<reference evidence="2" key="1">
    <citation type="journal article" date="2021" name="PeerJ">
        <title>Extensive microbial diversity within the chicken gut microbiome revealed by metagenomics and culture.</title>
        <authorList>
            <person name="Gilroy R."/>
            <person name="Ravi A."/>
            <person name="Getino M."/>
            <person name="Pursley I."/>
            <person name="Horton D.L."/>
            <person name="Alikhan N.F."/>
            <person name="Baker D."/>
            <person name="Gharbi K."/>
            <person name="Hall N."/>
            <person name="Watson M."/>
            <person name="Adriaenssens E.M."/>
            <person name="Foster-Nyarko E."/>
            <person name="Jarju S."/>
            <person name="Secka A."/>
            <person name="Antonio M."/>
            <person name="Oren A."/>
            <person name="Chaudhuri R.R."/>
            <person name="La Ragione R."/>
            <person name="Hildebrand F."/>
            <person name="Pallen M.J."/>
        </authorList>
    </citation>
    <scope>NUCLEOTIDE SEQUENCE</scope>
    <source>
        <strain evidence="2">ChiHjej13B12-9602</strain>
    </source>
</reference>
<dbReference type="InterPro" id="IPR006504">
    <property type="entry name" value="Tscrpt_reg_Spx/MgsR"/>
</dbReference>